<dbReference type="EMBL" id="WWBZ02000016">
    <property type="protein sequence ID" value="KAF4309506.1"/>
    <property type="molecule type" value="Genomic_DNA"/>
</dbReference>
<dbReference type="PANTHER" id="PTHR42877:SF1">
    <property type="entry name" value="FAD-BINDING MONOOXYGENASE STCW"/>
    <property type="match status" value="1"/>
</dbReference>
<evidence type="ECO:0000256" key="1">
    <source>
        <dbReference type="ARBA" id="ARBA00010139"/>
    </source>
</evidence>
<dbReference type="InterPro" id="IPR036188">
    <property type="entry name" value="FAD/NAD-bd_sf"/>
</dbReference>
<comment type="similarity">
    <text evidence="1">Belongs to the FAD-binding monooxygenase family.</text>
</comment>
<dbReference type="AlphaFoldDB" id="A0A8H4N895"/>
<protein>
    <submittedName>
        <fullName evidence="3">Flavin-binding monooxygenase-like protein</fullName>
    </submittedName>
</protein>
<evidence type="ECO:0000313" key="3">
    <source>
        <dbReference type="EMBL" id="KAF4309506.1"/>
    </source>
</evidence>
<evidence type="ECO:0000256" key="2">
    <source>
        <dbReference type="SAM" id="MobiDB-lite"/>
    </source>
</evidence>
<dbReference type="Proteomes" id="UP000572817">
    <property type="component" value="Unassembled WGS sequence"/>
</dbReference>
<organism evidence="3 4">
    <name type="scientific">Botryosphaeria dothidea</name>
    <dbReference type="NCBI Taxonomy" id="55169"/>
    <lineage>
        <taxon>Eukaryota</taxon>
        <taxon>Fungi</taxon>
        <taxon>Dikarya</taxon>
        <taxon>Ascomycota</taxon>
        <taxon>Pezizomycotina</taxon>
        <taxon>Dothideomycetes</taxon>
        <taxon>Dothideomycetes incertae sedis</taxon>
        <taxon>Botryosphaeriales</taxon>
        <taxon>Botryosphaeriaceae</taxon>
        <taxon>Botryosphaeria</taxon>
    </lineage>
</organism>
<dbReference type="InterPro" id="IPR051209">
    <property type="entry name" value="FAD-bind_Monooxygenase_sf"/>
</dbReference>
<evidence type="ECO:0000313" key="4">
    <source>
        <dbReference type="Proteomes" id="UP000572817"/>
    </source>
</evidence>
<reference evidence="3" key="1">
    <citation type="submission" date="2020-04" db="EMBL/GenBank/DDBJ databases">
        <title>Genome Assembly and Annotation of Botryosphaeria dothidea sdau 11-99, a Latent Pathogen of Apple Fruit Ring Rot in China.</title>
        <authorList>
            <person name="Yu C."/>
            <person name="Diao Y."/>
            <person name="Lu Q."/>
            <person name="Zhao J."/>
            <person name="Cui S."/>
            <person name="Peng C."/>
            <person name="He B."/>
            <person name="Liu H."/>
        </authorList>
    </citation>
    <scope>NUCLEOTIDE SEQUENCE [LARGE SCALE GENOMIC DNA]</scope>
    <source>
        <strain evidence="3">Sdau11-99</strain>
    </source>
</reference>
<accession>A0A8H4N895</accession>
<keyword evidence="4" id="KW-1185">Reference proteome</keyword>
<proteinExistence type="inferred from homology"/>
<feature type="region of interest" description="Disordered" evidence="2">
    <location>
        <begin position="160"/>
        <end position="183"/>
    </location>
</feature>
<dbReference type="Gene3D" id="3.50.50.60">
    <property type="entry name" value="FAD/NAD(P)-binding domain"/>
    <property type="match status" value="1"/>
</dbReference>
<feature type="region of interest" description="Disordered" evidence="2">
    <location>
        <begin position="306"/>
        <end position="334"/>
    </location>
</feature>
<dbReference type="GO" id="GO:0004497">
    <property type="term" value="F:monooxygenase activity"/>
    <property type="evidence" value="ECO:0007669"/>
    <property type="project" value="UniProtKB-KW"/>
</dbReference>
<comment type="caution">
    <text evidence="3">The sequence shown here is derived from an EMBL/GenBank/DDBJ whole genome shotgun (WGS) entry which is preliminary data.</text>
</comment>
<name>A0A8H4N895_9PEZI</name>
<gene>
    <name evidence="3" type="ORF">GTA08_BOTSDO03386</name>
</gene>
<sequence>MPNFMMQGGPPSPVQNGTPFGAFHASSDYAIHIIKKLQHENVRSLHPKQHVVEAFARHVDDFFAGTVFSDACRSWYKDDQSGRVNAVWPGSAFHYRQILETPRWEDYEIQSRDEQNMFSWMGLGFVKEHRIPGADLGFYLSVEKIDPLWREEIRRSYASTNPVQNGAALPRKRPAEDPMETPPAARTREPIIVTSSLSGTGLFEPNVRKAKRTTNAVVEPVPLRHAPERQQQRAPETSGLLKEVEKLFRQEEEEKRAMKDVLAATSAALDQSLRPFTAGAHSKWAKAARVALSEALLGLVAPYRGGTAAERPMSGQEKGAETTLIPVHSTPPAQ</sequence>
<dbReference type="OrthoDB" id="3933174at2759"/>
<dbReference type="PANTHER" id="PTHR42877">
    <property type="entry name" value="L-ORNITHINE N(5)-MONOOXYGENASE-RELATED"/>
    <property type="match status" value="1"/>
</dbReference>